<dbReference type="Proteomes" id="UP000001591">
    <property type="component" value="Chromosome"/>
</dbReference>
<dbReference type="RefSeq" id="WP_012565416.1">
    <property type="nucleotide sequence ID" value="NC_011420.2"/>
</dbReference>
<evidence type="ECO:0000313" key="2">
    <source>
        <dbReference type="EMBL" id="ACI97625.1"/>
    </source>
</evidence>
<dbReference type="HOGENOM" id="CLU_1365307_0_0_5"/>
<keyword evidence="3" id="KW-1185">Reference proteome</keyword>
<dbReference type="EMBL" id="CP000613">
    <property type="protein sequence ID" value="ACI97625.1"/>
    <property type="molecule type" value="Genomic_DNA"/>
</dbReference>
<feature type="region of interest" description="Disordered" evidence="1">
    <location>
        <begin position="119"/>
        <end position="138"/>
    </location>
</feature>
<dbReference type="Gene3D" id="2.40.10.220">
    <property type="entry name" value="predicted glycosyltransferase like domains"/>
    <property type="match status" value="1"/>
</dbReference>
<evidence type="ECO:0008006" key="4">
    <source>
        <dbReference type="Google" id="ProtNLM"/>
    </source>
</evidence>
<gene>
    <name evidence="2" type="ordered locus">RC1_0176</name>
</gene>
<dbReference type="OrthoDB" id="7351213at2"/>
<dbReference type="KEGG" id="rce:RC1_0176"/>
<evidence type="ECO:0000256" key="1">
    <source>
        <dbReference type="SAM" id="MobiDB-lite"/>
    </source>
</evidence>
<reference evidence="2 3" key="1">
    <citation type="journal article" date="2010" name="BMC Genomics">
        <title>Metabolic flexibility revealed in the genome of the cyst-forming alpha-1 proteobacterium Rhodospirillum centenum.</title>
        <authorList>
            <person name="Lu Y.K."/>
            <person name="Marden J."/>
            <person name="Han M."/>
            <person name="Swingley W.D."/>
            <person name="Mastrian S.D."/>
            <person name="Chowdhury S.R."/>
            <person name="Hao J."/>
            <person name="Helmy T."/>
            <person name="Kim S."/>
            <person name="Kurdoglu A.A."/>
            <person name="Matthies H.J."/>
            <person name="Rollo D."/>
            <person name="Stothard P."/>
            <person name="Blankenship R.E."/>
            <person name="Bauer C.E."/>
            <person name="Touchman J.W."/>
        </authorList>
    </citation>
    <scope>NUCLEOTIDE SEQUENCE [LARGE SCALE GENOMIC DNA]</scope>
    <source>
        <strain evidence="3">ATCC 51521 / SW</strain>
    </source>
</reference>
<sequence>MSRTSFFEKRRQIREPVQAGGALVDGIPCRVLNWSLNGLLLDGLDRPMQPGRRFSADLDFVASSGERFSFPIEARVVRWQSEGRVAATYVCLDAQVARRILTHFQPVPGPRLHGMEAEWRREAPPRPPPAAEPESAAMDDSVRLADTVLALKEISAIKSAFARRFHPDTAPRDAGYDLRVQLFKEFWEVLDGAEKRLKGR</sequence>
<dbReference type="SUPFAM" id="SSF141371">
    <property type="entry name" value="PilZ domain-like"/>
    <property type="match status" value="1"/>
</dbReference>
<dbReference type="AlphaFoldDB" id="B6IQ89"/>
<proteinExistence type="predicted"/>
<accession>B6IQ89</accession>
<name>B6IQ89_RHOCS</name>
<organism evidence="2 3">
    <name type="scientific">Rhodospirillum centenum (strain ATCC 51521 / SW)</name>
    <dbReference type="NCBI Taxonomy" id="414684"/>
    <lineage>
        <taxon>Bacteria</taxon>
        <taxon>Pseudomonadati</taxon>
        <taxon>Pseudomonadota</taxon>
        <taxon>Alphaproteobacteria</taxon>
        <taxon>Rhodospirillales</taxon>
        <taxon>Rhodospirillaceae</taxon>
        <taxon>Rhodospirillum</taxon>
    </lineage>
</organism>
<protein>
    <recommendedName>
        <fullName evidence="4">PilZ domain-containing protein</fullName>
    </recommendedName>
</protein>
<evidence type="ECO:0000313" key="3">
    <source>
        <dbReference type="Proteomes" id="UP000001591"/>
    </source>
</evidence>